<dbReference type="InParanoid" id="F0X7G1"/>
<name>F0X7G1_GROCL</name>
<keyword evidence="3" id="KW-1185">Reference proteome</keyword>
<keyword evidence="2" id="KW-0489">Methyltransferase</keyword>
<dbReference type="HOGENOM" id="CLU_057148_0_0_1"/>
<dbReference type="PANTHER" id="PTHR42912">
    <property type="entry name" value="METHYLTRANSFERASE"/>
    <property type="match status" value="1"/>
</dbReference>
<dbReference type="RefSeq" id="XP_014175730.1">
    <property type="nucleotide sequence ID" value="XM_014320255.1"/>
</dbReference>
<dbReference type="SUPFAM" id="SSF53335">
    <property type="entry name" value="S-adenosyl-L-methionine-dependent methyltransferases"/>
    <property type="match status" value="1"/>
</dbReference>
<dbReference type="Pfam" id="PF13649">
    <property type="entry name" value="Methyltransf_25"/>
    <property type="match status" value="1"/>
</dbReference>
<dbReference type="EMBL" id="GL629729">
    <property type="protein sequence ID" value="EFX06248.1"/>
    <property type="molecule type" value="Genomic_DNA"/>
</dbReference>
<dbReference type="InterPro" id="IPR041698">
    <property type="entry name" value="Methyltransf_25"/>
</dbReference>
<dbReference type="STRING" id="655863.F0X7G1"/>
<dbReference type="Proteomes" id="UP000007796">
    <property type="component" value="Unassembled WGS sequence"/>
</dbReference>
<protein>
    <submittedName>
        <fullName evidence="2">UbiE/COQ5 methyltransferase</fullName>
    </submittedName>
</protein>
<accession>F0X7G1</accession>
<dbReference type="PANTHER" id="PTHR42912:SF93">
    <property type="entry name" value="N6-ADENOSINE-METHYLTRANSFERASE TMT1A"/>
    <property type="match status" value="1"/>
</dbReference>
<gene>
    <name evidence="2" type="ORF">CMQ_6569</name>
</gene>
<organism evidence="3">
    <name type="scientific">Grosmannia clavigera (strain kw1407 / UAMH 11150)</name>
    <name type="common">Blue stain fungus</name>
    <name type="synonym">Graphiocladiella clavigera</name>
    <dbReference type="NCBI Taxonomy" id="655863"/>
    <lineage>
        <taxon>Eukaryota</taxon>
        <taxon>Fungi</taxon>
        <taxon>Dikarya</taxon>
        <taxon>Ascomycota</taxon>
        <taxon>Pezizomycotina</taxon>
        <taxon>Sordariomycetes</taxon>
        <taxon>Sordariomycetidae</taxon>
        <taxon>Ophiostomatales</taxon>
        <taxon>Ophiostomataceae</taxon>
        <taxon>Leptographium</taxon>
    </lineage>
</organism>
<proteinExistence type="predicted"/>
<dbReference type="InterPro" id="IPR050508">
    <property type="entry name" value="Methyltransf_Superfamily"/>
</dbReference>
<dbReference type="OrthoDB" id="10017101at2759"/>
<dbReference type="Gene3D" id="3.40.50.150">
    <property type="entry name" value="Vaccinia Virus protein VP39"/>
    <property type="match status" value="1"/>
</dbReference>
<keyword evidence="2" id="KW-0808">Transferase</keyword>
<dbReference type="GO" id="GO:0008168">
    <property type="term" value="F:methyltransferase activity"/>
    <property type="evidence" value="ECO:0007669"/>
    <property type="project" value="UniProtKB-KW"/>
</dbReference>
<dbReference type="AlphaFoldDB" id="F0X7G1"/>
<evidence type="ECO:0000313" key="3">
    <source>
        <dbReference type="Proteomes" id="UP000007796"/>
    </source>
</evidence>
<evidence type="ECO:0000313" key="2">
    <source>
        <dbReference type="EMBL" id="EFX06248.1"/>
    </source>
</evidence>
<dbReference type="CDD" id="cd02440">
    <property type="entry name" value="AdoMet_MTases"/>
    <property type="match status" value="1"/>
</dbReference>
<sequence length="264" mass="28639">MKRTAEKDGAFLLPHLRKTDHILDVGCGPGSITAGFAQYVPEGTVVGVDISAEVLARATQRAAELGLATSGPGSVSFQQADVLAGLPYADDTFDAVYCSQVIPHLAPLDHARRAVAEMRRVLKPGGVLASRDGTETLFYPRHLDLGRLWVENNKRVIRTGAPAEQDISGASVPGLFRSAGFGADNETKISIGASTWVQSSRQERQWLAWRASGQLQPGDPFRQSWLDAGITEAEIEETLAAVRQWAEMDDAWMIALQTETLGWK</sequence>
<dbReference type="InterPro" id="IPR029063">
    <property type="entry name" value="SAM-dependent_MTases_sf"/>
</dbReference>
<dbReference type="GeneID" id="25980016"/>
<feature type="domain" description="Methyltransferase" evidence="1">
    <location>
        <begin position="22"/>
        <end position="126"/>
    </location>
</feature>
<reference evidence="2 3" key="1">
    <citation type="journal article" date="2011" name="Proc. Natl. Acad. Sci. U.S.A.">
        <title>Genome and transcriptome analyses of the mountain pine beetle-fungal symbiont Grosmannia clavigera, a lodgepole pine pathogen.</title>
        <authorList>
            <person name="DiGuistini S."/>
            <person name="Wang Y."/>
            <person name="Liao N.Y."/>
            <person name="Taylor G."/>
            <person name="Tanguay P."/>
            <person name="Feau N."/>
            <person name="Henrissat B."/>
            <person name="Chan S.K."/>
            <person name="Hesse-Orce U."/>
            <person name="Alamouti S.M."/>
            <person name="Tsui C.K.M."/>
            <person name="Docking R.T."/>
            <person name="Levasseur A."/>
            <person name="Haridas S."/>
            <person name="Robertson G."/>
            <person name="Birol I."/>
            <person name="Holt R.A."/>
            <person name="Marra M.A."/>
            <person name="Hamelin R.C."/>
            <person name="Hirst M."/>
            <person name="Jones S.J.M."/>
            <person name="Bohlmann J."/>
            <person name="Breuil C."/>
        </authorList>
    </citation>
    <scope>NUCLEOTIDE SEQUENCE [LARGE SCALE GENOMIC DNA]</scope>
    <source>
        <strain evidence="3">kw1407 / UAMH 11150</strain>
    </source>
</reference>
<evidence type="ECO:0000259" key="1">
    <source>
        <dbReference type="Pfam" id="PF13649"/>
    </source>
</evidence>
<dbReference type="eggNOG" id="KOG1269">
    <property type="taxonomic scope" value="Eukaryota"/>
</dbReference>
<dbReference type="GO" id="GO:0032259">
    <property type="term" value="P:methylation"/>
    <property type="evidence" value="ECO:0007669"/>
    <property type="project" value="UniProtKB-KW"/>
</dbReference>